<reference evidence="8 9" key="1">
    <citation type="journal article" date="2010" name="J. Bacteriol.">
        <title>The complete genome sequence of Croceibacter atlanticus HTCC2559T.</title>
        <authorList>
            <person name="Oh H.M."/>
            <person name="Kang I."/>
            <person name="Ferriera S."/>
            <person name="Giovannoni S.J."/>
            <person name="Cho J.C."/>
        </authorList>
    </citation>
    <scope>NUCLEOTIDE SEQUENCE [LARGE SCALE GENOMIC DNA]</scope>
    <source>
        <strain evidence="9">ATCC BAA-628 / HTCC2559 / KCTC 12090</strain>
    </source>
</reference>
<keyword evidence="2" id="KW-1003">Cell membrane</keyword>
<evidence type="ECO:0000313" key="9">
    <source>
        <dbReference type="Proteomes" id="UP000002297"/>
    </source>
</evidence>
<evidence type="ECO:0000256" key="7">
    <source>
        <dbReference type="SAM" id="Phobius"/>
    </source>
</evidence>
<keyword evidence="9" id="KW-1185">Reference proteome</keyword>
<gene>
    <name evidence="8" type="ordered locus">CA2559_10418</name>
</gene>
<keyword evidence="3 7" id="KW-0812">Transmembrane</keyword>
<dbReference type="Proteomes" id="UP000002297">
    <property type="component" value="Chromosome"/>
</dbReference>
<protein>
    <submittedName>
        <fullName evidence="8">Uncharacterized protein</fullName>
    </submittedName>
</protein>
<feature type="transmembrane region" description="Helical" evidence="7">
    <location>
        <begin position="257"/>
        <end position="278"/>
    </location>
</feature>
<dbReference type="GO" id="GO:0005886">
    <property type="term" value="C:plasma membrane"/>
    <property type="evidence" value="ECO:0007669"/>
    <property type="project" value="UniProtKB-SubCell"/>
</dbReference>
<keyword evidence="4 7" id="KW-1133">Transmembrane helix</keyword>
<evidence type="ECO:0000256" key="1">
    <source>
        <dbReference type="ARBA" id="ARBA00004651"/>
    </source>
</evidence>
<dbReference type="Pfam" id="PF03631">
    <property type="entry name" value="Virul_fac_BrkB"/>
    <property type="match status" value="1"/>
</dbReference>
<evidence type="ECO:0000256" key="2">
    <source>
        <dbReference type="ARBA" id="ARBA00022475"/>
    </source>
</evidence>
<accession>A3U9F6</accession>
<dbReference type="PANTHER" id="PTHR30213">
    <property type="entry name" value="INNER MEMBRANE PROTEIN YHJD"/>
    <property type="match status" value="1"/>
</dbReference>
<name>A3U9F6_CROAH</name>
<dbReference type="RefSeq" id="WP_013187827.1">
    <property type="nucleotide sequence ID" value="NC_014230.1"/>
</dbReference>
<dbReference type="eggNOG" id="COG1295">
    <property type="taxonomic scope" value="Bacteria"/>
</dbReference>
<comment type="subcellular location">
    <subcellularLocation>
        <location evidence="1">Cell membrane</location>
        <topology evidence="1">Multi-pass membrane protein</topology>
    </subcellularLocation>
</comment>
<feature type="coiled-coil region" evidence="6">
    <location>
        <begin position="286"/>
        <end position="317"/>
    </location>
</feature>
<evidence type="ECO:0000313" key="8">
    <source>
        <dbReference type="EMBL" id="EAP86442.1"/>
    </source>
</evidence>
<dbReference type="STRING" id="216432.CA2559_10418"/>
<evidence type="ECO:0000256" key="4">
    <source>
        <dbReference type="ARBA" id="ARBA00022989"/>
    </source>
</evidence>
<dbReference type="AlphaFoldDB" id="A3U9F6"/>
<feature type="transmembrane region" description="Helical" evidence="7">
    <location>
        <begin position="31"/>
        <end position="55"/>
    </location>
</feature>
<proteinExistence type="predicted"/>
<keyword evidence="6" id="KW-0175">Coiled coil</keyword>
<feature type="transmembrane region" description="Helical" evidence="7">
    <location>
        <begin position="135"/>
        <end position="158"/>
    </location>
</feature>
<dbReference type="OrthoDB" id="9797028at2"/>
<evidence type="ECO:0000256" key="6">
    <source>
        <dbReference type="SAM" id="Coils"/>
    </source>
</evidence>
<dbReference type="GeneID" id="89453823"/>
<keyword evidence="5 7" id="KW-0472">Membrane</keyword>
<dbReference type="HOGENOM" id="CLU_045539_5_1_10"/>
<feature type="transmembrane region" description="Helical" evidence="7">
    <location>
        <begin position="178"/>
        <end position="201"/>
    </location>
</feature>
<dbReference type="InterPro" id="IPR017039">
    <property type="entry name" value="Virul_fac_BrkB"/>
</dbReference>
<dbReference type="EMBL" id="CP002046">
    <property type="protein sequence ID" value="EAP86442.1"/>
    <property type="molecule type" value="Genomic_DNA"/>
</dbReference>
<evidence type="ECO:0000256" key="5">
    <source>
        <dbReference type="ARBA" id="ARBA00023136"/>
    </source>
</evidence>
<dbReference type="PANTHER" id="PTHR30213:SF1">
    <property type="entry name" value="INNER MEMBRANE PROTEIN YHJD"/>
    <property type="match status" value="1"/>
</dbReference>
<dbReference type="PIRSF" id="PIRSF035875">
    <property type="entry name" value="RNase_BN"/>
    <property type="match status" value="1"/>
</dbReference>
<feature type="transmembrane region" description="Helical" evidence="7">
    <location>
        <begin position="94"/>
        <end position="114"/>
    </location>
</feature>
<dbReference type="KEGG" id="cat:CA2559_10418"/>
<feature type="transmembrane region" description="Helical" evidence="7">
    <location>
        <begin position="213"/>
        <end position="237"/>
    </location>
</feature>
<evidence type="ECO:0000256" key="3">
    <source>
        <dbReference type="ARBA" id="ARBA00022692"/>
    </source>
</evidence>
<organism evidence="8 9">
    <name type="scientific">Croceibacter atlanticus (strain ATCC BAA-628 / JCM 21780 / CIP 108009 / IAM 15332 / KCTC 12090 / HTCC2559)</name>
    <dbReference type="NCBI Taxonomy" id="216432"/>
    <lineage>
        <taxon>Bacteria</taxon>
        <taxon>Pseudomonadati</taxon>
        <taxon>Bacteroidota</taxon>
        <taxon>Flavobacteriia</taxon>
        <taxon>Flavobacteriales</taxon>
        <taxon>Flavobacteriaceae</taxon>
        <taxon>Croceibacter</taxon>
    </lineage>
</organism>
<sequence>MTVNFKTFLSLIKSTYKRWDNIDPFAKSAIIAYYTLFSLPSLLMIVVTIAGKFFGRDAVQGRITSEIGSLIGDGAAEAIEGMIANAALNDSSAFTVVFGVGALLFGATGAFFQLKRTMNFIWNVKEKDQTILRMVIDRVISFGMILVVGLMLLVSLVISATIGAISEYVEQIAPNITAIALDIGNFLFSYIFITALFASIFKILPDVKLKWRVTLLGASVTTLLFLIGEYLLGFYFGHSEPASVYGGASSVVLILLWVYYTCLIVFFGACFTVEYALYKNEKVEPNEQGESALEQELQELELKKKQAEEDHEDFKKLENGVDS</sequence>
<dbReference type="NCBIfam" id="TIGR00765">
    <property type="entry name" value="yihY_not_rbn"/>
    <property type="match status" value="1"/>
</dbReference>